<feature type="region of interest" description="Disordered" evidence="1">
    <location>
        <begin position="30"/>
        <end position="155"/>
    </location>
</feature>
<keyword evidence="3" id="KW-1185">Reference proteome</keyword>
<feature type="region of interest" description="Disordered" evidence="1">
    <location>
        <begin position="1"/>
        <end position="20"/>
    </location>
</feature>
<dbReference type="EMBL" id="KZ826212">
    <property type="protein sequence ID" value="PYH87571.1"/>
    <property type="molecule type" value="Genomic_DNA"/>
</dbReference>
<feature type="compositionally biased region" description="Basic and acidic residues" evidence="1">
    <location>
        <begin position="47"/>
        <end position="71"/>
    </location>
</feature>
<organism evidence="2 3">
    <name type="scientific">Aspergillus ellipticus CBS 707.79</name>
    <dbReference type="NCBI Taxonomy" id="1448320"/>
    <lineage>
        <taxon>Eukaryota</taxon>
        <taxon>Fungi</taxon>
        <taxon>Dikarya</taxon>
        <taxon>Ascomycota</taxon>
        <taxon>Pezizomycotina</taxon>
        <taxon>Eurotiomycetes</taxon>
        <taxon>Eurotiomycetidae</taxon>
        <taxon>Eurotiales</taxon>
        <taxon>Aspergillaceae</taxon>
        <taxon>Aspergillus</taxon>
        <taxon>Aspergillus subgen. Circumdati</taxon>
    </lineage>
</organism>
<dbReference type="VEuPathDB" id="FungiDB:BO71DRAFT_177688"/>
<dbReference type="AlphaFoldDB" id="A0A319CTA0"/>
<sequence>MVNRRLPRSPSSFLKPRRQPGIVYLLPLSPKCKSKHRPGPGAIAARIPDHPPRGADHHACPSVTAHHDVFPHRPSPPTPPPPPPPPPPRYNFTASIHSTPYGVIPRPAECRAQTTRSAAGLAYPGPRPTPANEKGPRGGLLTPDPRETPTIFGIG</sequence>
<proteinExistence type="predicted"/>
<accession>A0A319CTA0</accession>
<evidence type="ECO:0000256" key="1">
    <source>
        <dbReference type="SAM" id="MobiDB-lite"/>
    </source>
</evidence>
<reference evidence="2 3" key="1">
    <citation type="submission" date="2018-02" db="EMBL/GenBank/DDBJ databases">
        <title>The genomes of Aspergillus section Nigri reveals drivers in fungal speciation.</title>
        <authorList>
            <consortium name="DOE Joint Genome Institute"/>
            <person name="Vesth T.C."/>
            <person name="Nybo J."/>
            <person name="Theobald S."/>
            <person name="Brandl J."/>
            <person name="Frisvad J.C."/>
            <person name="Nielsen K.F."/>
            <person name="Lyhne E.K."/>
            <person name="Kogle M.E."/>
            <person name="Kuo A."/>
            <person name="Riley R."/>
            <person name="Clum A."/>
            <person name="Nolan M."/>
            <person name="Lipzen A."/>
            <person name="Salamov A."/>
            <person name="Henrissat B."/>
            <person name="Wiebenga A."/>
            <person name="De vries R.P."/>
            <person name="Grigoriev I.V."/>
            <person name="Mortensen U.H."/>
            <person name="Andersen M.R."/>
            <person name="Baker S.E."/>
        </authorList>
    </citation>
    <scope>NUCLEOTIDE SEQUENCE [LARGE SCALE GENOMIC DNA]</scope>
    <source>
        <strain evidence="2 3">CBS 707.79</strain>
    </source>
</reference>
<gene>
    <name evidence="2" type="ORF">BO71DRAFT_177688</name>
</gene>
<feature type="compositionally biased region" description="Pro residues" evidence="1">
    <location>
        <begin position="73"/>
        <end position="89"/>
    </location>
</feature>
<dbReference type="Proteomes" id="UP000247810">
    <property type="component" value="Unassembled WGS sequence"/>
</dbReference>
<evidence type="ECO:0000313" key="2">
    <source>
        <dbReference type="EMBL" id="PYH87571.1"/>
    </source>
</evidence>
<name>A0A319CTA0_9EURO</name>
<evidence type="ECO:0000313" key="3">
    <source>
        <dbReference type="Proteomes" id="UP000247810"/>
    </source>
</evidence>
<protein>
    <submittedName>
        <fullName evidence="2">Uncharacterized protein</fullName>
    </submittedName>
</protein>